<dbReference type="Gene3D" id="4.10.240.10">
    <property type="entry name" value="Zn(2)-C6 fungal-type DNA-binding domain"/>
    <property type="match status" value="1"/>
</dbReference>
<proteinExistence type="predicted"/>
<dbReference type="InterPro" id="IPR053175">
    <property type="entry name" value="DHMBA_Reg_Transcription_Factor"/>
</dbReference>
<protein>
    <recommendedName>
        <fullName evidence="2">Zn(2)-C6 fungal-type domain-containing protein</fullName>
    </recommendedName>
</protein>
<evidence type="ECO:0000313" key="3">
    <source>
        <dbReference type="EMBL" id="KAF2152146.1"/>
    </source>
</evidence>
<dbReference type="Pfam" id="PF00172">
    <property type="entry name" value="Zn_clus"/>
    <property type="match status" value="1"/>
</dbReference>
<dbReference type="SMART" id="SM00066">
    <property type="entry name" value="GAL4"/>
    <property type="match status" value="1"/>
</dbReference>
<dbReference type="Pfam" id="PF11951">
    <property type="entry name" value="Fungal_trans_2"/>
    <property type="match status" value="1"/>
</dbReference>
<dbReference type="EMBL" id="ML996087">
    <property type="protein sequence ID" value="KAF2152146.1"/>
    <property type="molecule type" value="Genomic_DNA"/>
</dbReference>
<dbReference type="PANTHER" id="PTHR38791">
    <property type="entry name" value="ZN(II)2CYS6 TRANSCRIPTION FACTOR (EUROFUNG)-RELATED-RELATED"/>
    <property type="match status" value="1"/>
</dbReference>
<dbReference type="GO" id="GO:0000981">
    <property type="term" value="F:DNA-binding transcription factor activity, RNA polymerase II-specific"/>
    <property type="evidence" value="ECO:0007669"/>
    <property type="project" value="InterPro"/>
</dbReference>
<sequence length="470" mass="52858">MARHSTGCRNCVHRHVKCDEQRPSCRRCIQQNLRCSGPRPFVRHETQSSMARKIARVDTIEKVQTTTSSMSKVTPLSMTPNFWYHDAALGRFMQQFVAHPDIPNSKTFMPYIPKTFVQAPDQSGVHCATLALAYVTLANECRSHNIRVEAYNNHASAICYLREAVDDPSRRNDNSTLLTALLLGLFEMTTSETPRILGIHGRGLIGLLSTRGIEGLGSPIGHDLTRLCCVFFQVRALSLREYLSPSEISVMRSFARASHIGQIFESTIEVCEAVAHAELLQKKYCLSGSIDSSSAGASKAIMDHIDHLQRIEMRLDSQMQMPIIGEMPMSLKNGIIEYNGSTEPHYIGWMRTQRIIIQDEILKLIDKLGDSSNAERLAISTDITTKIEDNIDATCASIPHHIFSLHPSSKDEHSTLNIAAYNMTACLVLLWHLQMIVQTQRLKPFQAEIVQQTREYLSNRRGIRQATARL</sequence>
<dbReference type="PROSITE" id="PS50048">
    <property type="entry name" value="ZN2_CY6_FUNGAL_2"/>
    <property type="match status" value="1"/>
</dbReference>
<feature type="domain" description="Zn(2)-C6 fungal-type" evidence="2">
    <location>
        <begin position="7"/>
        <end position="36"/>
    </location>
</feature>
<keyword evidence="4" id="KW-1185">Reference proteome</keyword>
<dbReference type="SUPFAM" id="SSF57701">
    <property type="entry name" value="Zn2/Cys6 DNA-binding domain"/>
    <property type="match status" value="1"/>
</dbReference>
<organism evidence="3 4">
    <name type="scientific">Myriangium duriaei CBS 260.36</name>
    <dbReference type="NCBI Taxonomy" id="1168546"/>
    <lineage>
        <taxon>Eukaryota</taxon>
        <taxon>Fungi</taxon>
        <taxon>Dikarya</taxon>
        <taxon>Ascomycota</taxon>
        <taxon>Pezizomycotina</taxon>
        <taxon>Dothideomycetes</taxon>
        <taxon>Dothideomycetidae</taxon>
        <taxon>Myriangiales</taxon>
        <taxon>Myriangiaceae</taxon>
        <taxon>Myriangium</taxon>
    </lineage>
</organism>
<dbReference type="OrthoDB" id="4491390at2759"/>
<dbReference type="GO" id="GO:0008270">
    <property type="term" value="F:zinc ion binding"/>
    <property type="evidence" value="ECO:0007669"/>
    <property type="project" value="InterPro"/>
</dbReference>
<dbReference type="Proteomes" id="UP000799439">
    <property type="component" value="Unassembled WGS sequence"/>
</dbReference>
<dbReference type="InterPro" id="IPR036864">
    <property type="entry name" value="Zn2-C6_fun-type_DNA-bd_sf"/>
</dbReference>
<reference evidence="3" key="1">
    <citation type="journal article" date="2020" name="Stud. Mycol.">
        <title>101 Dothideomycetes genomes: a test case for predicting lifestyles and emergence of pathogens.</title>
        <authorList>
            <person name="Haridas S."/>
            <person name="Albert R."/>
            <person name="Binder M."/>
            <person name="Bloem J."/>
            <person name="Labutti K."/>
            <person name="Salamov A."/>
            <person name="Andreopoulos B."/>
            <person name="Baker S."/>
            <person name="Barry K."/>
            <person name="Bills G."/>
            <person name="Bluhm B."/>
            <person name="Cannon C."/>
            <person name="Castanera R."/>
            <person name="Culley D."/>
            <person name="Daum C."/>
            <person name="Ezra D."/>
            <person name="Gonzalez J."/>
            <person name="Henrissat B."/>
            <person name="Kuo A."/>
            <person name="Liang C."/>
            <person name="Lipzen A."/>
            <person name="Lutzoni F."/>
            <person name="Magnuson J."/>
            <person name="Mondo S."/>
            <person name="Nolan M."/>
            <person name="Ohm R."/>
            <person name="Pangilinan J."/>
            <person name="Park H.-J."/>
            <person name="Ramirez L."/>
            <person name="Alfaro M."/>
            <person name="Sun H."/>
            <person name="Tritt A."/>
            <person name="Yoshinaga Y."/>
            <person name="Zwiers L.-H."/>
            <person name="Turgeon B."/>
            <person name="Goodwin S."/>
            <person name="Spatafora J."/>
            <person name="Crous P."/>
            <person name="Grigoriev I."/>
        </authorList>
    </citation>
    <scope>NUCLEOTIDE SEQUENCE</scope>
    <source>
        <strain evidence="3">CBS 260.36</strain>
    </source>
</reference>
<name>A0A9P4IYY3_9PEZI</name>
<evidence type="ECO:0000256" key="1">
    <source>
        <dbReference type="ARBA" id="ARBA00023242"/>
    </source>
</evidence>
<evidence type="ECO:0000313" key="4">
    <source>
        <dbReference type="Proteomes" id="UP000799439"/>
    </source>
</evidence>
<dbReference type="CDD" id="cd00067">
    <property type="entry name" value="GAL4"/>
    <property type="match status" value="1"/>
</dbReference>
<evidence type="ECO:0000259" key="2">
    <source>
        <dbReference type="PROSITE" id="PS50048"/>
    </source>
</evidence>
<dbReference type="AlphaFoldDB" id="A0A9P4IYY3"/>
<gene>
    <name evidence="3" type="ORF">K461DRAFT_313873</name>
</gene>
<accession>A0A9P4IYY3</accession>
<comment type="caution">
    <text evidence="3">The sequence shown here is derived from an EMBL/GenBank/DDBJ whole genome shotgun (WGS) entry which is preliminary data.</text>
</comment>
<dbReference type="InterPro" id="IPR001138">
    <property type="entry name" value="Zn2Cys6_DnaBD"/>
</dbReference>
<keyword evidence="1" id="KW-0539">Nucleus</keyword>
<dbReference type="InterPro" id="IPR021858">
    <property type="entry name" value="Fun_TF"/>
</dbReference>
<dbReference type="PANTHER" id="PTHR38791:SF13">
    <property type="entry name" value="ZN(2)-C6 FUNGAL-TYPE DOMAIN-CONTAINING PROTEIN"/>
    <property type="match status" value="1"/>
</dbReference>